<evidence type="ECO:0000256" key="2">
    <source>
        <dbReference type="PIRSR" id="PIRSR617939-1"/>
    </source>
</evidence>
<dbReference type="GO" id="GO:0003839">
    <property type="term" value="F:gamma-glutamylcyclotransferase activity"/>
    <property type="evidence" value="ECO:0007669"/>
    <property type="project" value="InterPro"/>
</dbReference>
<dbReference type="InterPro" id="IPR013024">
    <property type="entry name" value="GGCT-like"/>
</dbReference>
<gene>
    <name evidence="4" type="ORF">Asera_00360</name>
</gene>
<evidence type="ECO:0000256" key="1">
    <source>
        <dbReference type="ARBA" id="ARBA00023239"/>
    </source>
</evidence>
<name>A0A810KUZ4_9ACTN</name>
<evidence type="ECO:0000313" key="5">
    <source>
        <dbReference type="Proteomes" id="UP000680750"/>
    </source>
</evidence>
<evidence type="ECO:0000313" key="4">
    <source>
        <dbReference type="EMBL" id="BCJ25928.1"/>
    </source>
</evidence>
<dbReference type="Gene3D" id="3.10.490.10">
    <property type="entry name" value="Gamma-glutamyl cyclotransferase-like"/>
    <property type="match status" value="1"/>
</dbReference>
<evidence type="ECO:0000256" key="3">
    <source>
        <dbReference type="PIRSR" id="PIRSR617939-2"/>
    </source>
</evidence>
<dbReference type="AlphaFoldDB" id="A0A810KUZ4"/>
<dbReference type="CDD" id="cd06661">
    <property type="entry name" value="GGCT_like"/>
    <property type="match status" value="1"/>
</dbReference>
<organism evidence="4 5">
    <name type="scientific">Actinocatenispora sera</name>
    <dbReference type="NCBI Taxonomy" id="390989"/>
    <lineage>
        <taxon>Bacteria</taxon>
        <taxon>Bacillati</taxon>
        <taxon>Actinomycetota</taxon>
        <taxon>Actinomycetes</taxon>
        <taxon>Micromonosporales</taxon>
        <taxon>Micromonosporaceae</taxon>
        <taxon>Actinocatenispora</taxon>
    </lineage>
</organism>
<dbReference type="PANTHER" id="PTHR12935:SF0">
    <property type="entry name" value="GAMMA-GLUTAMYLCYCLOTRANSFERASE"/>
    <property type="match status" value="1"/>
</dbReference>
<feature type="binding site" evidence="3">
    <location>
        <begin position="8"/>
        <end position="13"/>
    </location>
    <ligand>
        <name>substrate</name>
    </ligand>
</feature>
<feature type="active site" description="Proton acceptor" evidence="2">
    <location>
        <position position="84"/>
    </location>
</feature>
<dbReference type="InterPro" id="IPR017939">
    <property type="entry name" value="G-Glutamylcylcotransferase"/>
</dbReference>
<keyword evidence="5" id="KW-1185">Reference proteome</keyword>
<protein>
    <submittedName>
        <fullName evidence="4">Gamma-glutamylcyclotransferase</fullName>
    </submittedName>
</protein>
<dbReference type="Proteomes" id="UP000680750">
    <property type="component" value="Chromosome"/>
</dbReference>
<dbReference type="EMBL" id="AP023354">
    <property type="protein sequence ID" value="BCJ25928.1"/>
    <property type="molecule type" value="Genomic_DNA"/>
</dbReference>
<accession>A0A810KUZ4</accession>
<sequence length="151" mass="16514">MLPSVSLYAAYGSNLDPALMRERCPHSPLVGTGWLEGWRLTFGGAELGWTDGPLATIVEDPTERVFVALYDLHKFDEPALNRWEGVESGLYHKLRLRVATLEGDQLARVHVLHGYEGGLPSALHVQLVADAAVKAGAPDDYVKAIRARPSL</sequence>
<proteinExistence type="predicted"/>
<dbReference type="PANTHER" id="PTHR12935">
    <property type="entry name" value="GAMMA-GLUTAMYLCYCLOTRANSFERASE"/>
    <property type="match status" value="1"/>
</dbReference>
<dbReference type="Pfam" id="PF13772">
    <property type="entry name" value="AIG2_2"/>
    <property type="match status" value="1"/>
</dbReference>
<dbReference type="InterPro" id="IPR036568">
    <property type="entry name" value="GGCT-like_sf"/>
</dbReference>
<keyword evidence="1" id="KW-0456">Lyase</keyword>
<reference evidence="4" key="1">
    <citation type="submission" date="2020-08" db="EMBL/GenBank/DDBJ databases">
        <title>Whole genome shotgun sequence of Actinocatenispora sera NBRC 101916.</title>
        <authorList>
            <person name="Komaki H."/>
            <person name="Tamura T."/>
        </authorList>
    </citation>
    <scope>NUCLEOTIDE SEQUENCE</scope>
    <source>
        <strain evidence="4">NBRC 101916</strain>
    </source>
</reference>
<dbReference type="SUPFAM" id="SSF110857">
    <property type="entry name" value="Gamma-glutamyl cyclotransferase-like"/>
    <property type="match status" value="1"/>
</dbReference>
<dbReference type="KEGG" id="aser:Asera_00360"/>